<keyword evidence="2" id="KW-1185">Reference proteome</keyword>
<evidence type="ECO:0000313" key="1">
    <source>
        <dbReference type="EMBL" id="GAA0751764.1"/>
    </source>
</evidence>
<dbReference type="Proteomes" id="UP001500185">
    <property type="component" value="Unassembled WGS sequence"/>
</dbReference>
<name>A0ABN1K125_9FLAO</name>
<protein>
    <submittedName>
        <fullName evidence="1">Uncharacterized protein</fullName>
    </submittedName>
</protein>
<gene>
    <name evidence="1" type="ORF">GCM10009433_02130</name>
</gene>
<dbReference type="PROSITE" id="PS51257">
    <property type="entry name" value="PROKAR_LIPOPROTEIN"/>
    <property type="match status" value="1"/>
</dbReference>
<reference evidence="1 2" key="1">
    <citation type="journal article" date="2019" name="Int. J. Syst. Evol. Microbiol.">
        <title>The Global Catalogue of Microorganisms (GCM) 10K type strain sequencing project: providing services to taxonomists for standard genome sequencing and annotation.</title>
        <authorList>
            <consortium name="The Broad Institute Genomics Platform"/>
            <consortium name="The Broad Institute Genome Sequencing Center for Infectious Disease"/>
            <person name="Wu L."/>
            <person name="Ma J."/>
        </authorList>
    </citation>
    <scope>NUCLEOTIDE SEQUENCE [LARGE SCALE GENOMIC DNA]</scope>
    <source>
        <strain evidence="1 2">JCM 16231</strain>
    </source>
</reference>
<comment type="caution">
    <text evidence="1">The sequence shown here is derived from an EMBL/GenBank/DDBJ whole genome shotgun (WGS) entry which is preliminary data.</text>
</comment>
<evidence type="ECO:0000313" key="2">
    <source>
        <dbReference type="Proteomes" id="UP001500185"/>
    </source>
</evidence>
<dbReference type="RefSeq" id="WP_224455163.1">
    <property type="nucleotide sequence ID" value="NZ_BAAAGG010000002.1"/>
</dbReference>
<dbReference type="EMBL" id="BAAAGG010000002">
    <property type="protein sequence ID" value="GAA0751764.1"/>
    <property type="molecule type" value="Genomic_DNA"/>
</dbReference>
<accession>A0ABN1K125</accession>
<organism evidence="1 2">
    <name type="scientific">Psychroflexus lacisalsi</name>
    <dbReference type="NCBI Taxonomy" id="503928"/>
    <lineage>
        <taxon>Bacteria</taxon>
        <taxon>Pseudomonadati</taxon>
        <taxon>Bacteroidota</taxon>
        <taxon>Flavobacteriia</taxon>
        <taxon>Flavobacteriales</taxon>
        <taxon>Flavobacteriaceae</taxon>
        <taxon>Psychroflexus</taxon>
    </lineage>
</organism>
<proteinExistence type="predicted"/>
<sequence length="185" mass="21622">MKNLRTTTVNILIAIGLVGTLASCKSTFNATETLSVEENRQAVYQEIISNPVQLTNFISEARKNEEAKMILMKGHMEQMESENMKMMMGKNPEMKEKMQSHMQKMMENNPEMMQKKHSKMLDKMMESEKGRKMLMDKIHSNGKMKEDMKAKMMQMMDQNPEMMKEMMQKMMDKNPEMKGKMKNKG</sequence>